<sequence length="273" mass="32001">MYNYKSIQMPLLDIDGVNDFIYKEYKPSEELTPYICCYWYLKTNKDIDGDYYIRVLPDGCINLVFSNYNKPFDDNSLLIGLNKKPSCFTIKNHRELFGIRLYPGTSGLIFNCPASEFLDKTIPLKYFWGDILLKINDELSKKIFIYDKIELIETYIKSLLINKINLKLDPVVQNSLNYIYDAKGQVSVNEIANNLNISSKSLFRKYNNWIGISPKLFCRIVRFQNTLKDIASLKEVPLCELALENGYYDQPHFIKEFKEFYGNCPSELFNKYN</sequence>
<evidence type="ECO:0000259" key="4">
    <source>
        <dbReference type="PROSITE" id="PS01124"/>
    </source>
</evidence>
<reference evidence="5 6" key="1">
    <citation type="journal article" date="2015" name="Infect. Genet. Evol.">
        <title>Genomic sequences of six botulinum neurotoxin-producing strains representing three clostridial species illustrate the mobility and diversity of botulinum neurotoxin genes.</title>
        <authorList>
            <person name="Smith T.J."/>
            <person name="Hill K.K."/>
            <person name="Xie G."/>
            <person name="Foley B.T."/>
            <person name="Williamson C.H."/>
            <person name="Foster J.T."/>
            <person name="Johnson S.L."/>
            <person name="Chertkov O."/>
            <person name="Teshima H."/>
            <person name="Gibbons H.S."/>
            <person name="Johnsky L.A."/>
            <person name="Karavis M.A."/>
            <person name="Smith L.A."/>
        </authorList>
    </citation>
    <scope>NUCLEOTIDE SEQUENCE [LARGE SCALE GENOMIC DNA]</scope>
    <source>
        <strain evidence="5 6">CDC 2741</strain>
    </source>
</reference>
<keyword evidence="6" id="KW-1185">Reference proteome</keyword>
<dbReference type="Gene3D" id="1.10.10.60">
    <property type="entry name" value="Homeodomain-like"/>
    <property type="match status" value="1"/>
</dbReference>
<keyword evidence="3" id="KW-0804">Transcription</keyword>
<protein>
    <submittedName>
        <fullName evidence="5">Helix-turn-helix domain protein</fullName>
    </submittedName>
</protein>
<comment type="caution">
    <text evidence="5">The sequence shown here is derived from an EMBL/GenBank/DDBJ whole genome shotgun (WGS) entry which is preliminary data.</text>
</comment>
<keyword evidence="2" id="KW-0238">DNA-binding</keyword>
<dbReference type="PANTHER" id="PTHR46796">
    <property type="entry name" value="HTH-TYPE TRANSCRIPTIONAL ACTIVATOR RHAS-RELATED"/>
    <property type="match status" value="1"/>
</dbReference>
<name>A0A0C1R2N7_9CLOT</name>
<dbReference type="InterPro" id="IPR009057">
    <property type="entry name" value="Homeodomain-like_sf"/>
</dbReference>
<dbReference type="Pfam" id="PF12833">
    <property type="entry name" value="HTH_18"/>
    <property type="match status" value="1"/>
</dbReference>
<evidence type="ECO:0000256" key="1">
    <source>
        <dbReference type="ARBA" id="ARBA00023015"/>
    </source>
</evidence>
<dbReference type="PANTHER" id="PTHR46796:SF13">
    <property type="entry name" value="HTH-TYPE TRANSCRIPTIONAL ACTIVATOR RHAS"/>
    <property type="match status" value="1"/>
</dbReference>
<gene>
    <name evidence="5" type="ORF">U732_615</name>
</gene>
<organism evidence="5 6">
    <name type="scientific">Clostridium argentinense CDC 2741</name>
    <dbReference type="NCBI Taxonomy" id="1418104"/>
    <lineage>
        <taxon>Bacteria</taxon>
        <taxon>Bacillati</taxon>
        <taxon>Bacillota</taxon>
        <taxon>Clostridia</taxon>
        <taxon>Eubacteriales</taxon>
        <taxon>Clostridiaceae</taxon>
        <taxon>Clostridium</taxon>
    </lineage>
</organism>
<evidence type="ECO:0000313" key="5">
    <source>
        <dbReference type="EMBL" id="KIE44701.1"/>
    </source>
</evidence>
<dbReference type="EMBL" id="AYSO01000020">
    <property type="protein sequence ID" value="KIE44701.1"/>
    <property type="molecule type" value="Genomic_DNA"/>
</dbReference>
<dbReference type="Pfam" id="PF20240">
    <property type="entry name" value="DUF6597"/>
    <property type="match status" value="1"/>
</dbReference>
<proteinExistence type="predicted"/>
<feature type="domain" description="HTH araC/xylS-type" evidence="4">
    <location>
        <begin position="173"/>
        <end position="271"/>
    </location>
</feature>
<dbReference type="SMART" id="SM00342">
    <property type="entry name" value="HTH_ARAC"/>
    <property type="match status" value="1"/>
</dbReference>
<dbReference type="OrthoDB" id="323290at2"/>
<dbReference type="PROSITE" id="PS01124">
    <property type="entry name" value="HTH_ARAC_FAMILY_2"/>
    <property type="match status" value="1"/>
</dbReference>
<dbReference type="InterPro" id="IPR018060">
    <property type="entry name" value="HTH_AraC"/>
</dbReference>
<evidence type="ECO:0000256" key="2">
    <source>
        <dbReference type="ARBA" id="ARBA00023125"/>
    </source>
</evidence>
<dbReference type="InterPro" id="IPR050204">
    <property type="entry name" value="AraC_XylS_family_regulators"/>
</dbReference>
<dbReference type="GO" id="GO:0003700">
    <property type="term" value="F:DNA-binding transcription factor activity"/>
    <property type="evidence" value="ECO:0007669"/>
    <property type="project" value="InterPro"/>
</dbReference>
<dbReference type="STRING" id="29341.RSJ17_05875"/>
<keyword evidence="1" id="KW-0805">Transcription regulation</keyword>
<accession>A0A0C1R2N7</accession>
<dbReference type="RefSeq" id="WP_039636573.1">
    <property type="nucleotide sequence ID" value="NZ_AYSO01000020.1"/>
</dbReference>
<dbReference type="SUPFAM" id="SSF46689">
    <property type="entry name" value="Homeodomain-like"/>
    <property type="match status" value="1"/>
</dbReference>
<dbReference type="AlphaFoldDB" id="A0A0C1R2N7"/>
<evidence type="ECO:0000313" key="6">
    <source>
        <dbReference type="Proteomes" id="UP000031366"/>
    </source>
</evidence>
<evidence type="ECO:0000256" key="3">
    <source>
        <dbReference type="ARBA" id="ARBA00023163"/>
    </source>
</evidence>
<dbReference type="InterPro" id="IPR046532">
    <property type="entry name" value="DUF6597"/>
</dbReference>
<dbReference type="Proteomes" id="UP000031366">
    <property type="component" value="Unassembled WGS sequence"/>
</dbReference>
<dbReference type="GO" id="GO:0043565">
    <property type="term" value="F:sequence-specific DNA binding"/>
    <property type="evidence" value="ECO:0007669"/>
    <property type="project" value="InterPro"/>
</dbReference>